<dbReference type="EMBL" id="MJMH01000111">
    <property type="protein sequence ID" value="OLQ94800.1"/>
    <property type="molecule type" value="Genomic_DNA"/>
</dbReference>
<gene>
    <name evidence="1" type="ORF">BIY20_00470</name>
</gene>
<evidence type="ECO:0000313" key="2">
    <source>
        <dbReference type="Proteomes" id="UP000186039"/>
    </source>
</evidence>
<organism evidence="1 2">
    <name type="scientific">Vibrio panuliri</name>
    <dbReference type="NCBI Taxonomy" id="1381081"/>
    <lineage>
        <taxon>Bacteria</taxon>
        <taxon>Pseudomonadati</taxon>
        <taxon>Pseudomonadota</taxon>
        <taxon>Gammaproteobacteria</taxon>
        <taxon>Vibrionales</taxon>
        <taxon>Vibrionaceae</taxon>
        <taxon>Vibrio</taxon>
    </lineage>
</organism>
<evidence type="ECO:0000313" key="1">
    <source>
        <dbReference type="EMBL" id="OLQ94800.1"/>
    </source>
</evidence>
<accession>A0ABX3FM11</accession>
<dbReference type="RefSeq" id="WP_075714385.1">
    <property type="nucleotide sequence ID" value="NZ_AP019654.1"/>
</dbReference>
<keyword evidence="2" id="KW-1185">Reference proteome</keyword>
<comment type="caution">
    <text evidence="1">The sequence shown here is derived from an EMBL/GenBank/DDBJ whole genome shotgun (WGS) entry which is preliminary data.</text>
</comment>
<reference evidence="1 2" key="1">
    <citation type="submission" date="2016-09" db="EMBL/GenBank/DDBJ databases">
        <title>Genomic Taxonomy of the Vibrionaceae.</title>
        <authorList>
            <person name="Gonzalez-Castillo A."/>
            <person name="Gomez-Gil B."/>
            <person name="Enciso-Ibarra K."/>
        </authorList>
    </citation>
    <scope>NUCLEOTIDE SEQUENCE [LARGE SCALE GENOMIC DNA]</scope>
    <source>
        <strain evidence="1 2">CAIM 1902</strain>
    </source>
</reference>
<protein>
    <submittedName>
        <fullName evidence="1">Type II citrate synthase</fullName>
    </submittedName>
</protein>
<sequence length="252" mass="29211">MSELDEFYQWIITSPNLIEQSKLCSNLNALKPSPVAPDTEYHGNYRLGFVYQHLCTQAFINSPHYQLLAEEIQLSEQGRTLGAIDLIVHNLAQDITEHWEVAIKFYLLHKGHWYGPNAHDQLELKLPHMVNHQLQMSQSDAFKQQCPELNVNSHHLLLQGRLYINPFNHEIVPSHCLDFKLNSSQINGYWCHYSQAHQIKETLYALPKVRWATGKLPDSPIVEPNPQRFIHAQTDSGRFWFVVPDAWPEQNA</sequence>
<dbReference type="Proteomes" id="UP000186039">
    <property type="component" value="Unassembled WGS sequence"/>
</dbReference>
<name>A0ABX3FM11_9VIBR</name>
<dbReference type="InterPro" id="IPR015003">
    <property type="entry name" value="DUF1853"/>
</dbReference>
<dbReference type="Pfam" id="PF08907">
    <property type="entry name" value="DUF1853"/>
    <property type="match status" value="1"/>
</dbReference>
<proteinExistence type="predicted"/>